<dbReference type="PANTHER" id="PTHR43521:SF1">
    <property type="entry name" value="ALPHA-AMINOADIPIC SEMIALDEHYDE DEHYDROGENASE"/>
    <property type="match status" value="1"/>
</dbReference>
<gene>
    <name evidence="10" type="ORF">SFRICE_000126</name>
</gene>
<dbReference type="FunFam" id="3.40.309.10:FF:000018">
    <property type="entry name" value="Alpha-aminoadipic semialdehyde dehydrogenase"/>
    <property type="match status" value="1"/>
</dbReference>
<reference evidence="10" key="1">
    <citation type="submission" date="2016-07" db="EMBL/GenBank/DDBJ databases">
        <authorList>
            <person name="Bretaudeau A."/>
        </authorList>
    </citation>
    <scope>NUCLEOTIDE SEQUENCE</scope>
    <source>
        <strain evidence="10">Rice</strain>
        <tissue evidence="10">Whole body</tissue>
    </source>
</reference>
<evidence type="ECO:0000256" key="4">
    <source>
        <dbReference type="ARBA" id="ARBA00023027"/>
    </source>
</evidence>
<dbReference type="InterPro" id="IPR016162">
    <property type="entry name" value="Ald_DH_N"/>
</dbReference>
<protein>
    <recommendedName>
        <fullName evidence="5">aldehyde dehydrogenase (NAD(+))</fullName>
        <ecNumber evidence="5">1.2.1.3</ecNumber>
    </recommendedName>
</protein>
<feature type="region of interest" description="Disordered" evidence="8">
    <location>
        <begin position="1"/>
        <end position="26"/>
    </location>
</feature>
<dbReference type="CDD" id="cd07130">
    <property type="entry name" value="ALDH_F7_AASADH"/>
    <property type="match status" value="1"/>
</dbReference>
<evidence type="ECO:0000256" key="5">
    <source>
        <dbReference type="ARBA" id="ARBA00024226"/>
    </source>
</evidence>
<dbReference type="EMBL" id="ODYU01005735">
    <property type="protein sequence ID" value="SOQ46886.1"/>
    <property type="molecule type" value="Genomic_DNA"/>
</dbReference>
<name>A0A2H1W1R1_SPOFR</name>
<organism evidence="10">
    <name type="scientific">Spodoptera frugiperda</name>
    <name type="common">Fall armyworm</name>
    <dbReference type="NCBI Taxonomy" id="7108"/>
    <lineage>
        <taxon>Eukaryota</taxon>
        <taxon>Metazoa</taxon>
        <taxon>Ecdysozoa</taxon>
        <taxon>Arthropoda</taxon>
        <taxon>Hexapoda</taxon>
        <taxon>Insecta</taxon>
        <taxon>Pterygota</taxon>
        <taxon>Neoptera</taxon>
        <taxon>Endopterygota</taxon>
        <taxon>Lepidoptera</taxon>
        <taxon>Glossata</taxon>
        <taxon>Ditrysia</taxon>
        <taxon>Noctuoidea</taxon>
        <taxon>Noctuidae</taxon>
        <taxon>Amphipyrinae</taxon>
        <taxon>Spodoptera</taxon>
    </lineage>
</organism>
<evidence type="ECO:0000313" key="10">
    <source>
        <dbReference type="EMBL" id="SOQ46886.1"/>
    </source>
</evidence>
<proteinExistence type="inferred from homology"/>
<feature type="compositionally biased region" description="Basic and acidic residues" evidence="8">
    <location>
        <begin position="1"/>
        <end position="16"/>
    </location>
</feature>
<dbReference type="EC" id="1.2.1.3" evidence="5"/>
<evidence type="ECO:0000256" key="1">
    <source>
        <dbReference type="ARBA" id="ARBA00009986"/>
    </source>
</evidence>
<comment type="similarity">
    <text evidence="1 7">Belongs to the aldehyde dehydrogenase family.</text>
</comment>
<dbReference type="InterPro" id="IPR015590">
    <property type="entry name" value="Aldehyde_DH_dom"/>
</dbReference>
<evidence type="ECO:0000256" key="2">
    <source>
        <dbReference type="ARBA" id="ARBA00011881"/>
    </source>
</evidence>
<dbReference type="Pfam" id="PF11326">
    <property type="entry name" value="PANTS-like"/>
    <property type="match status" value="1"/>
</dbReference>
<dbReference type="SUPFAM" id="SSF53720">
    <property type="entry name" value="ALDH-like"/>
    <property type="match status" value="1"/>
</dbReference>
<accession>A0A2H1W1R1</accession>
<evidence type="ECO:0000256" key="6">
    <source>
        <dbReference type="PROSITE-ProRule" id="PRU10007"/>
    </source>
</evidence>
<keyword evidence="4" id="KW-0520">NAD</keyword>
<dbReference type="InterPro" id="IPR016163">
    <property type="entry name" value="Ald_DH_C"/>
</dbReference>
<dbReference type="Gene3D" id="3.40.605.10">
    <property type="entry name" value="Aldehyde Dehydrogenase, Chain A, domain 1"/>
    <property type="match status" value="1"/>
</dbReference>
<evidence type="ECO:0000256" key="3">
    <source>
        <dbReference type="ARBA" id="ARBA00023002"/>
    </source>
</evidence>
<dbReference type="InterPro" id="IPR016161">
    <property type="entry name" value="Ald_DH/histidinol_DH"/>
</dbReference>
<dbReference type="OrthoDB" id="310895at2759"/>
<dbReference type="InterPro" id="IPR044638">
    <property type="entry name" value="ALDH7A1-like"/>
</dbReference>
<dbReference type="GO" id="GO:0004029">
    <property type="term" value="F:aldehyde dehydrogenase (NAD+) activity"/>
    <property type="evidence" value="ECO:0007669"/>
    <property type="project" value="UniProtKB-EC"/>
</dbReference>
<feature type="domain" description="Aldehyde dehydrogenase" evidence="9">
    <location>
        <begin position="224"/>
        <end position="686"/>
    </location>
</feature>
<evidence type="ECO:0000256" key="8">
    <source>
        <dbReference type="SAM" id="MobiDB-lite"/>
    </source>
</evidence>
<dbReference type="Pfam" id="PF00171">
    <property type="entry name" value="Aldedh"/>
    <property type="match status" value="1"/>
</dbReference>
<dbReference type="PANTHER" id="PTHR43521">
    <property type="entry name" value="ALPHA-AMINOADIPIC SEMIALDEHYDE DEHYDROGENASE"/>
    <property type="match status" value="1"/>
</dbReference>
<evidence type="ECO:0000259" key="9">
    <source>
        <dbReference type="Pfam" id="PF00171"/>
    </source>
</evidence>
<comment type="subunit">
    <text evidence="2">Homotetramer.</text>
</comment>
<dbReference type="InterPro" id="IPR021475">
    <property type="entry name" value="Pants/Emi1-like"/>
</dbReference>
<keyword evidence="3 7" id="KW-0560">Oxidoreductase</keyword>
<feature type="active site" evidence="6">
    <location>
        <position position="458"/>
    </location>
</feature>
<dbReference type="Gene3D" id="3.40.309.10">
    <property type="entry name" value="Aldehyde Dehydrogenase, Chain A, domain 2"/>
    <property type="match status" value="1"/>
</dbReference>
<dbReference type="PROSITE" id="PS00687">
    <property type="entry name" value="ALDEHYDE_DEHYDR_GLU"/>
    <property type="match status" value="1"/>
</dbReference>
<dbReference type="InterPro" id="IPR029510">
    <property type="entry name" value="Ald_DH_CS_GLU"/>
</dbReference>
<evidence type="ECO:0000256" key="7">
    <source>
        <dbReference type="RuleBase" id="RU003345"/>
    </source>
</evidence>
<dbReference type="AlphaFoldDB" id="A0A2H1W1R1"/>
<sequence length="705" mass="77790">MPETAPDSKKETEEKTTVASEEDNEPEDKWVIRECELYKDEYKDCTSFRGRFQQYFVYGETLDCNQWKKDYDNCCKWEDYKDIKAANALIASEKERRMVRLRAHYRNDVWKKRDSPPADWAKPLPEWMQKRDENTYLAIKAKEIREGKEDTTEKKFCSIIQTVVSDAQMSRVLCRSVLSLRLIRVPMARNASSYLIDDPKYSFLKELGLQEKNVGVFNGKWEANGQVIKSFSPANGKIIAEVQAASPDDYEACATAAQEAWHSWAELPAPSRGEIVRQIGDALREKLQPLGQLVSLEMGKILPEAIGEVVEYIHVCDLALGLSRTLPGTIFPSERPGHVLIEKWNPLGAIGIITAFNFPVAVFGWNSAIAMVCGDVSVWKPSDTTPLVAVAVTKIVESVLQKNNIPGAVAALCVGGKDIGEKIVKDERMKLVSFTGSTAVGQQVGVEVQRRFGRHLLELGGNNAIIVNEDANLDLLLNAALFACAGTAGQRCTTTRRLFIHKKVYSQVVSRLSKAFAGVVSRIGDPLLSETLIGPLHTPAAVEAYKKTVAEAVKQGGKIEFGGKVMEREGYFVEPTIVTGLPHDSPLVKTECFAPIVYCIEIPDLDTGIKYNNEVEQGLSSSLFTENLGDVFKWIGPHGSDCGIVNVNIPTNGAEVGGAFGGEKATGGGRECGSDSWKNYMRRSTVTINYSGTIKLAQNIKFGDE</sequence>